<keyword evidence="13" id="KW-0594">Phospholipid biosynthesis</keyword>
<evidence type="ECO:0000256" key="4">
    <source>
        <dbReference type="ARBA" id="ARBA00022516"/>
    </source>
</evidence>
<feature type="binding site" evidence="17">
    <location>
        <position position="14"/>
    </location>
    <ligand>
        <name>ATP</name>
        <dbReference type="ChEBI" id="CHEBI:30616"/>
    </ligand>
</feature>
<evidence type="ECO:0000256" key="8">
    <source>
        <dbReference type="ARBA" id="ARBA00022777"/>
    </source>
</evidence>
<keyword evidence="4" id="KW-0444">Lipid biosynthesis</keyword>
<feature type="binding site" evidence="18">
    <location>
        <position position="81"/>
    </location>
    <ligand>
        <name>a divalent metal cation</name>
        <dbReference type="ChEBI" id="CHEBI:60240"/>
    </ligand>
</feature>
<dbReference type="GO" id="GO:0046872">
    <property type="term" value="F:metal ion binding"/>
    <property type="evidence" value="ECO:0007669"/>
    <property type="project" value="UniProtKB-KW"/>
</dbReference>
<feature type="binding site" evidence="16">
    <location>
        <position position="74"/>
    </location>
    <ligand>
        <name>substrate</name>
    </ligand>
</feature>
<keyword evidence="9 17" id="KW-0067">ATP-binding</keyword>
<evidence type="ECO:0000256" key="16">
    <source>
        <dbReference type="PIRSR" id="PIRSR600829-2"/>
    </source>
</evidence>
<dbReference type="Pfam" id="PF01219">
    <property type="entry name" value="DAGK_prokar"/>
    <property type="match status" value="1"/>
</dbReference>
<evidence type="ECO:0000256" key="9">
    <source>
        <dbReference type="ARBA" id="ARBA00022840"/>
    </source>
</evidence>
<evidence type="ECO:0000256" key="6">
    <source>
        <dbReference type="ARBA" id="ARBA00022692"/>
    </source>
</evidence>
<dbReference type="EMBL" id="CP006682">
    <property type="protein sequence ID" value="AHB36547.1"/>
    <property type="molecule type" value="Genomic_DNA"/>
</dbReference>
<dbReference type="Proteomes" id="UP000018550">
    <property type="component" value="Chromosome"/>
</dbReference>
<name>V5RIP8_SPIAP</name>
<keyword evidence="7 17" id="KW-0547">Nucleotide-binding</keyword>
<protein>
    <submittedName>
        <fullName evidence="20">Diacylglycerol kinase</fullName>
    </submittedName>
</protein>
<dbReference type="InterPro" id="IPR033717">
    <property type="entry name" value="UDPK"/>
</dbReference>
<evidence type="ECO:0000256" key="3">
    <source>
        <dbReference type="ARBA" id="ARBA00022475"/>
    </source>
</evidence>
<proteinExistence type="inferred from homology"/>
<comment type="similarity">
    <text evidence="2">Belongs to the bacterial diacylglycerol kinase family.</text>
</comment>
<evidence type="ECO:0000256" key="13">
    <source>
        <dbReference type="ARBA" id="ARBA00023209"/>
    </source>
</evidence>
<feature type="binding site" evidence="17">
    <location>
        <position position="81"/>
    </location>
    <ligand>
        <name>ATP</name>
        <dbReference type="ChEBI" id="CHEBI:30616"/>
    </ligand>
</feature>
<dbReference type="InterPro" id="IPR036945">
    <property type="entry name" value="DAGK_sf"/>
</dbReference>
<evidence type="ECO:0000256" key="2">
    <source>
        <dbReference type="ARBA" id="ARBA00005967"/>
    </source>
</evidence>
<comment type="subcellular location">
    <subcellularLocation>
        <location evidence="1">Cell membrane</location>
        <topology evidence="1">Multi-pass membrane protein</topology>
    </subcellularLocation>
</comment>
<dbReference type="PATRIC" id="fig|1276258.3.peg.716"/>
<dbReference type="KEGG" id="sapi:SAPIS_v1c07020"/>
<dbReference type="STRING" id="1276258.SAPIS_v1c07020"/>
<keyword evidence="8 20" id="KW-0418">Kinase</keyword>
<keyword evidence="5" id="KW-0808">Transferase</keyword>
<feature type="binding site" evidence="17">
    <location>
        <position position="33"/>
    </location>
    <ligand>
        <name>ATP</name>
        <dbReference type="ChEBI" id="CHEBI:30616"/>
    </ligand>
</feature>
<keyword evidence="12 19" id="KW-0472">Membrane</keyword>
<evidence type="ECO:0000256" key="12">
    <source>
        <dbReference type="ARBA" id="ARBA00023136"/>
    </source>
</evidence>
<dbReference type="OrthoDB" id="9789934at2"/>
<evidence type="ECO:0000256" key="7">
    <source>
        <dbReference type="ARBA" id="ARBA00022741"/>
    </source>
</evidence>
<evidence type="ECO:0000256" key="15">
    <source>
        <dbReference type="PIRSR" id="PIRSR600829-1"/>
    </source>
</evidence>
<feature type="active site" description="Proton acceptor" evidence="15">
    <location>
        <position position="74"/>
    </location>
</feature>
<dbReference type="Gene3D" id="1.10.287.3610">
    <property type="match status" value="1"/>
</dbReference>
<dbReference type="eggNOG" id="COG0818">
    <property type="taxonomic scope" value="Bacteria"/>
</dbReference>
<evidence type="ECO:0000256" key="19">
    <source>
        <dbReference type="SAM" id="Phobius"/>
    </source>
</evidence>
<dbReference type="PROSITE" id="PS01069">
    <property type="entry name" value="DAGK_PROKAR"/>
    <property type="match status" value="1"/>
</dbReference>
<evidence type="ECO:0000256" key="10">
    <source>
        <dbReference type="ARBA" id="ARBA00022989"/>
    </source>
</evidence>
<comment type="cofactor">
    <cofactor evidence="18">
        <name>Mg(2+)</name>
        <dbReference type="ChEBI" id="CHEBI:18420"/>
    </cofactor>
    <text evidence="18">Mn(2+), Zn(2+), Cd(2+) and Co(2+) support activity to lesser extents.</text>
</comment>
<evidence type="ECO:0000313" key="20">
    <source>
        <dbReference type="EMBL" id="AHB36547.1"/>
    </source>
</evidence>
<feature type="binding site" evidence="16">
    <location>
        <position position="14"/>
    </location>
    <ligand>
        <name>substrate</name>
    </ligand>
</feature>
<dbReference type="GO" id="GO:0016301">
    <property type="term" value="F:kinase activity"/>
    <property type="evidence" value="ECO:0007669"/>
    <property type="project" value="UniProtKB-KW"/>
</dbReference>
<keyword evidence="14" id="KW-1208">Phospholipid metabolism</keyword>
<evidence type="ECO:0000256" key="14">
    <source>
        <dbReference type="ARBA" id="ARBA00023264"/>
    </source>
</evidence>
<gene>
    <name evidence="20" type="ORF">SAPIS_v1c07020</name>
</gene>
<dbReference type="CDD" id="cd14265">
    <property type="entry name" value="UDPK_IM_like"/>
    <property type="match status" value="1"/>
</dbReference>
<keyword evidence="6 19" id="KW-0812">Transmembrane</keyword>
<evidence type="ECO:0000256" key="1">
    <source>
        <dbReference type="ARBA" id="ARBA00004651"/>
    </source>
</evidence>
<keyword evidence="3" id="KW-1003">Cell membrane</keyword>
<reference evidence="20 21" key="1">
    <citation type="journal article" date="2014" name="Genome Announc.">
        <title>Complete Genome Sequence of Spiroplasma apis B31T (ATCC 33834), a Bacterium Associated with May Disease of Honeybees (Apis mellifera).</title>
        <authorList>
            <person name="Ku C."/>
            <person name="Lo W.S."/>
            <person name="Chen L.L."/>
            <person name="Kuo C.H."/>
        </authorList>
    </citation>
    <scope>NUCLEOTIDE SEQUENCE [LARGE SCALE GENOMIC DNA]</scope>
    <source>
        <strain evidence="20">B31</strain>
    </source>
</reference>
<feature type="transmembrane region" description="Helical" evidence="19">
    <location>
        <begin position="101"/>
        <end position="122"/>
    </location>
</feature>
<accession>V5RIP8</accession>
<keyword evidence="11" id="KW-0443">Lipid metabolism</keyword>
<sequence length="134" mass="15007">MSNKIKKKSKVGIRVKNKFGNAARGIATAFKEESTLIVYLFAILFCIGFGIWLKLSYIQWSIILITIGVLIGFEFVNTSIENFVDLLSFEYNIQAKKIKDICAAASIINAFISVVVGFLIYLPMLIEKISSMIN</sequence>
<evidence type="ECO:0000256" key="18">
    <source>
        <dbReference type="PIRSR" id="PIRSR600829-4"/>
    </source>
</evidence>
<dbReference type="HOGENOM" id="CLU_112343_2_2_14"/>
<dbReference type="AlphaFoldDB" id="V5RIP8"/>
<keyword evidence="10 19" id="KW-1133">Transmembrane helix</keyword>
<dbReference type="PANTHER" id="PTHR34299">
    <property type="entry name" value="DIACYLGLYCEROL KINASE"/>
    <property type="match status" value="1"/>
</dbReference>
<evidence type="ECO:0000313" key="21">
    <source>
        <dbReference type="Proteomes" id="UP000018550"/>
    </source>
</evidence>
<dbReference type="RefSeq" id="WP_023789742.1">
    <property type="nucleotide sequence ID" value="NC_022998.1"/>
</dbReference>
<dbReference type="GO" id="GO:0008654">
    <property type="term" value="P:phospholipid biosynthetic process"/>
    <property type="evidence" value="ECO:0007669"/>
    <property type="project" value="UniProtKB-KW"/>
</dbReference>
<feature type="transmembrane region" description="Helical" evidence="19">
    <location>
        <begin position="36"/>
        <end position="53"/>
    </location>
</feature>
<feature type="binding site" evidence="17">
    <location>
        <begin position="99"/>
        <end position="100"/>
    </location>
    <ligand>
        <name>ATP</name>
        <dbReference type="ChEBI" id="CHEBI:30616"/>
    </ligand>
</feature>
<dbReference type="PANTHER" id="PTHR34299:SF1">
    <property type="entry name" value="DIACYLGLYCEROL KINASE"/>
    <property type="match status" value="1"/>
</dbReference>
<keyword evidence="18" id="KW-0479">Metal-binding</keyword>
<feature type="transmembrane region" description="Helical" evidence="19">
    <location>
        <begin position="59"/>
        <end position="80"/>
    </location>
</feature>
<dbReference type="InterPro" id="IPR000829">
    <property type="entry name" value="DAGK"/>
</dbReference>
<evidence type="ECO:0000256" key="5">
    <source>
        <dbReference type="ARBA" id="ARBA00022679"/>
    </source>
</evidence>
<keyword evidence="21" id="KW-1185">Reference proteome</keyword>
<feature type="binding site" evidence="18">
    <location>
        <position position="33"/>
    </location>
    <ligand>
        <name>a divalent metal cation</name>
        <dbReference type="ChEBI" id="CHEBI:60240"/>
    </ligand>
</feature>
<evidence type="ECO:0000256" key="17">
    <source>
        <dbReference type="PIRSR" id="PIRSR600829-3"/>
    </source>
</evidence>
<keyword evidence="18" id="KW-0460">Magnesium</keyword>
<organism evidence="20 21">
    <name type="scientific">Spiroplasma apis B31</name>
    <dbReference type="NCBI Taxonomy" id="1276258"/>
    <lineage>
        <taxon>Bacteria</taxon>
        <taxon>Bacillati</taxon>
        <taxon>Mycoplasmatota</taxon>
        <taxon>Mollicutes</taxon>
        <taxon>Entomoplasmatales</taxon>
        <taxon>Spiroplasmataceae</taxon>
        <taxon>Spiroplasma</taxon>
    </lineage>
</organism>
<evidence type="ECO:0000256" key="11">
    <source>
        <dbReference type="ARBA" id="ARBA00023098"/>
    </source>
</evidence>
<dbReference type="GO" id="GO:0005524">
    <property type="term" value="F:ATP binding"/>
    <property type="evidence" value="ECO:0007669"/>
    <property type="project" value="UniProtKB-KW"/>
</dbReference>
<dbReference type="GO" id="GO:0005886">
    <property type="term" value="C:plasma membrane"/>
    <property type="evidence" value="ECO:0007669"/>
    <property type="project" value="UniProtKB-SubCell"/>
</dbReference>